<comment type="caution">
    <text evidence="1">The sequence shown here is derived from an EMBL/GenBank/DDBJ whole genome shotgun (WGS) entry which is preliminary data.</text>
</comment>
<evidence type="ECO:0008006" key="3">
    <source>
        <dbReference type="Google" id="ProtNLM"/>
    </source>
</evidence>
<sequence>MGFRSLVKSHIFRRDTHTETFHAPIWKIPSELMLLIVQKLCLDSLRSKTTFANGQPIPFPLLLSAVCSSWRHIMLDNSTLWSIISVAFTKTGKKPNGRAIHIFLERSKAAPLTVLLQVPSSLSSVSRKTIRNRAFQALLHEAPRWRILHLTGDFQILRIDRPMRMVESLPKLEVLTLENREACETLSKFQVVPMPSLYHAIIDTPRAPINPQSIPWNQITILRLRGCHNVLSLIQLCPKLTQLSFTLDSELGRALSQYPVLAFRHNHVKSLSLWLVQDPDMPRVLKKALDVLDFPSLDTLIVQCYERPPVPRCVTALLIVDKFIQRSSFTLTEFGIHDIYIFHNLSLLFFFLAILDHNPSITRLVIFDPSRSSKAQDVVDLLRPKLPRAKLLPKLQAVEFWTWKKDCDELQMELIGFPPLVLVNESQILVPQLQIEELD</sequence>
<gene>
    <name evidence="1" type="ORF">BDP27DRAFT_1079448</name>
</gene>
<name>A0A9P5U5E5_9AGAR</name>
<dbReference type="Proteomes" id="UP000772434">
    <property type="component" value="Unassembled WGS sequence"/>
</dbReference>
<dbReference type="OrthoDB" id="2269034at2759"/>
<organism evidence="1 2">
    <name type="scientific">Rhodocollybia butyracea</name>
    <dbReference type="NCBI Taxonomy" id="206335"/>
    <lineage>
        <taxon>Eukaryota</taxon>
        <taxon>Fungi</taxon>
        <taxon>Dikarya</taxon>
        <taxon>Basidiomycota</taxon>
        <taxon>Agaricomycotina</taxon>
        <taxon>Agaricomycetes</taxon>
        <taxon>Agaricomycetidae</taxon>
        <taxon>Agaricales</taxon>
        <taxon>Marasmiineae</taxon>
        <taxon>Omphalotaceae</taxon>
        <taxon>Rhodocollybia</taxon>
    </lineage>
</organism>
<evidence type="ECO:0000313" key="1">
    <source>
        <dbReference type="EMBL" id="KAF9065703.1"/>
    </source>
</evidence>
<accession>A0A9P5U5E5</accession>
<reference evidence="1" key="1">
    <citation type="submission" date="2020-11" db="EMBL/GenBank/DDBJ databases">
        <authorList>
            <consortium name="DOE Joint Genome Institute"/>
            <person name="Ahrendt S."/>
            <person name="Riley R."/>
            <person name="Andreopoulos W."/>
            <person name="Labutti K."/>
            <person name="Pangilinan J."/>
            <person name="Ruiz-Duenas F.J."/>
            <person name="Barrasa J.M."/>
            <person name="Sanchez-Garcia M."/>
            <person name="Camarero S."/>
            <person name="Miyauchi S."/>
            <person name="Serrano A."/>
            <person name="Linde D."/>
            <person name="Babiker R."/>
            <person name="Drula E."/>
            <person name="Ayuso-Fernandez I."/>
            <person name="Pacheco R."/>
            <person name="Padilla G."/>
            <person name="Ferreira P."/>
            <person name="Barriuso J."/>
            <person name="Kellner H."/>
            <person name="Castanera R."/>
            <person name="Alfaro M."/>
            <person name="Ramirez L."/>
            <person name="Pisabarro A.G."/>
            <person name="Kuo A."/>
            <person name="Tritt A."/>
            <person name="Lipzen A."/>
            <person name="He G."/>
            <person name="Yan M."/>
            <person name="Ng V."/>
            <person name="Cullen D."/>
            <person name="Martin F."/>
            <person name="Rosso M.-N."/>
            <person name="Henrissat B."/>
            <person name="Hibbett D."/>
            <person name="Martinez A.T."/>
            <person name="Grigoriev I.V."/>
        </authorList>
    </citation>
    <scope>NUCLEOTIDE SEQUENCE</scope>
    <source>
        <strain evidence="1">AH 40177</strain>
    </source>
</reference>
<proteinExistence type="predicted"/>
<evidence type="ECO:0000313" key="2">
    <source>
        <dbReference type="Proteomes" id="UP000772434"/>
    </source>
</evidence>
<protein>
    <recommendedName>
        <fullName evidence="3">F-box domain-containing protein</fullName>
    </recommendedName>
</protein>
<dbReference type="AlphaFoldDB" id="A0A9P5U5E5"/>
<keyword evidence="2" id="KW-1185">Reference proteome</keyword>
<dbReference type="EMBL" id="JADNRY010000099">
    <property type="protein sequence ID" value="KAF9065703.1"/>
    <property type="molecule type" value="Genomic_DNA"/>
</dbReference>